<evidence type="ECO:0000256" key="2">
    <source>
        <dbReference type="SAM" id="MobiDB-lite"/>
    </source>
</evidence>
<feature type="compositionally biased region" description="Low complexity" evidence="2">
    <location>
        <begin position="609"/>
        <end position="621"/>
    </location>
</feature>
<evidence type="ECO:0000259" key="4">
    <source>
        <dbReference type="PROSITE" id="PS50126"/>
    </source>
</evidence>
<feature type="domain" description="S1 motif" evidence="4">
    <location>
        <begin position="280"/>
        <end position="326"/>
    </location>
</feature>
<name>A0A1D3D7E4_9EIME</name>
<feature type="region of interest" description="Disordered" evidence="2">
    <location>
        <begin position="863"/>
        <end position="1052"/>
    </location>
</feature>
<evidence type="ECO:0000313" key="6">
    <source>
        <dbReference type="Proteomes" id="UP000095192"/>
    </source>
</evidence>
<dbReference type="PROSITE" id="PS50126">
    <property type="entry name" value="S1"/>
    <property type="match status" value="2"/>
</dbReference>
<feature type="region of interest" description="Disordered" evidence="2">
    <location>
        <begin position="328"/>
        <end position="355"/>
    </location>
</feature>
<evidence type="ECO:0000313" key="5">
    <source>
        <dbReference type="EMBL" id="OEH79376.1"/>
    </source>
</evidence>
<dbReference type="InterPro" id="IPR012340">
    <property type="entry name" value="NA-bd_OB-fold"/>
</dbReference>
<feature type="transmembrane region" description="Helical" evidence="3">
    <location>
        <begin position="21"/>
        <end position="43"/>
    </location>
</feature>
<keyword evidence="3" id="KW-0472">Membrane</keyword>
<dbReference type="Proteomes" id="UP000095192">
    <property type="component" value="Unassembled WGS sequence"/>
</dbReference>
<feature type="compositionally biased region" description="Basic and acidic residues" evidence="2">
    <location>
        <begin position="1188"/>
        <end position="1202"/>
    </location>
</feature>
<keyword evidence="3" id="KW-0812">Transmembrane</keyword>
<evidence type="ECO:0000256" key="1">
    <source>
        <dbReference type="SAM" id="Coils"/>
    </source>
</evidence>
<dbReference type="Gene3D" id="2.40.50.140">
    <property type="entry name" value="Nucleic acid-binding proteins"/>
    <property type="match status" value="2"/>
</dbReference>
<feature type="compositionally biased region" description="Basic and acidic residues" evidence="2">
    <location>
        <begin position="1089"/>
        <end position="1099"/>
    </location>
</feature>
<dbReference type="InParanoid" id="A0A1D3D7E4"/>
<feature type="coiled-coil region" evidence="1">
    <location>
        <begin position="381"/>
        <end position="431"/>
    </location>
</feature>
<evidence type="ECO:0000256" key="3">
    <source>
        <dbReference type="SAM" id="Phobius"/>
    </source>
</evidence>
<feature type="region of interest" description="Disordered" evidence="2">
    <location>
        <begin position="1065"/>
        <end position="1202"/>
    </location>
</feature>
<accession>A0A1D3D7E4</accession>
<organism evidence="5 6">
    <name type="scientific">Cyclospora cayetanensis</name>
    <dbReference type="NCBI Taxonomy" id="88456"/>
    <lineage>
        <taxon>Eukaryota</taxon>
        <taxon>Sar</taxon>
        <taxon>Alveolata</taxon>
        <taxon>Apicomplexa</taxon>
        <taxon>Conoidasida</taxon>
        <taxon>Coccidia</taxon>
        <taxon>Eucoccidiorida</taxon>
        <taxon>Eimeriorina</taxon>
        <taxon>Eimeriidae</taxon>
        <taxon>Cyclospora</taxon>
    </lineage>
</organism>
<feature type="domain" description="S1 motif" evidence="4">
    <location>
        <begin position="142"/>
        <end position="259"/>
    </location>
</feature>
<keyword evidence="3" id="KW-1133">Transmembrane helix</keyword>
<feature type="region of interest" description="Disordered" evidence="2">
    <location>
        <begin position="437"/>
        <end position="459"/>
    </location>
</feature>
<proteinExistence type="predicted"/>
<dbReference type="SUPFAM" id="SSF50249">
    <property type="entry name" value="Nucleic acid-binding proteins"/>
    <property type="match status" value="2"/>
</dbReference>
<keyword evidence="1" id="KW-0175">Coiled coil</keyword>
<dbReference type="AlphaFoldDB" id="A0A1D3D7E4"/>
<feature type="compositionally biased region" description="Polar residues" evidence="2">
    <location>
        <begin position="1151"/>
        <end position="1164"/>
    </location>
</feature>
<gene>
    <name evidence="5" type="ORF">cyc_05896</name>
</gene>
<reference evidence="5 6" key="1">
    <citation type="journal article" date="2016" name="BMC Genomics">
        <title>Comparative genomics reveals Cyclospora cayetanensis possesses coccidia-like metabolism and invasion components but unique surface antigens.</title>
        <authorList>
            <person name="Liu S."/>
            <person name="Wang L."/>
            <person name="Zheng H."/>
            <person name="Xu Z."/>
            <person name="Roellig D.M."/>
            <person name="Li N."/>
            <person name="Frace M.A."/>
            <person name="Tang K."/>
            <person name="Arrowood M.J."/>
            <person name="Moss D.M."/>
            <person name="Zhang L."/>
            <person name="Feng Y."/>
            <person name="Xiao L."/>
        </authorList>
    </citation>
    <scope>NUCLEOTIDE SEQUENCE [LARGE SCALE GENOMIC DNA]</scope>
    <source>
        <strain evidence="5 6">CHN_HEN01</strain>
    </source>
</reference>
<feature type="compositionally biased region" description="Basic and acidic residues" evidence="2">
    <location>
        <begin position="754"/>
        <end position="769"/>
    </location>
</feature>
<feature type="compositionally biased region" description="Low complexity" evidence="2">
    <location>
        <begin position="331"/>
        <end position="341"/>
    </location>
</feature>
<dbReference type="Pfam" id="PF00575">
    <property type="entry name" value="S1"/>
    <property type="match status" value="1"/>
</dbReference>
<dbReference type="GO" id="GO:0003729">
    <property type="term" value="F:mRNA binding"/>
    <property type="evidence" value="ECO:0007669"/>
    <property type="project" value="TreeGrafter"/>
</dbReference>
<feature type="compositionally biased region" description="Low complexity" evidence="2">
    <location>
        <begin position="1074"/>
        <end position="1085"/>
    </location>
</feature>
<sequence length="1202" mass="131327">MAYFAPWRGGVTLSVCGVRSLLRIHAVVICFGLCSTLVCAVRWCFVADRSLAHGLSLSSVTPSTARVGAQTAVYASGAAGEEGPLNKGLPSDKELNLVDLDSNKWLARQLHEYVQGKEAEKRREAYLLPRRKRLPLQNFHEGSTVIGKVISVFPFGCRVDVGCLDTLGLLHVRDMHFVPGALKAGAAYLQSAGNIVSDELAASETAAASSQTSRRPLTSSDATEGWIEHAEDVVKVGDLLSLRIKSIDRENRRMRLTTVPADTGGKDTPPRKLVESYWVGQEVEGIVLRRMDFGIFLDIGAEEDAFLHANELNRAHCTEDVQQLFQRFRSTRSSSRRSASPAAPPHPSPSATGGAAEALDCRAGDKLTGLRVLDIDSVRGRIQLTTRCEEELRRLQQWKRKHLGLQEEAHEESEEEKYAKIRTALKLLERQRKKQSAMSGAVTISGPREKPRTPPKGWVGRLFPEYSEEDIEEALSLLEAERRRKELLLLQEAERKARKRHPRFLRRSADDLTAKEAWQLLRKEEPGIVSEETLREDARRHAIRAGLLTAQVPVFDADGLPRLQQVPLKDLKPSTTVASSPSACPAAHAAAALASTPDEGNGESRAEPAATASSTVQSASQKECSEMIGDTVDDLEIPSEKLLEELSAYEAKQSPSRSEEGASVFPGSDSLKGEADGQGGAIVGQRRGLGSSDTKDPINDITAAELESFFAKTEADLLASLKKGRMRKDSVSAAAQREEVQELIRRDREEALKALAGGRKDAPAHRADAGDSLTPLLDDEPETPLGDVSQSEVLQTLKERLQEEPELEKELERCGETLEGMASKVQAILRHVTVPSAGPSLLGLQDELASLFEADLLKGPQTNVRSARPCRQEKNLRVQSSGHVAKAPNDEEDGGEGFVSPLFKLTEDSPEHAINMSEGMQGEEEDASRNFADLLTDLNSQPHGHLPRSAPPGRRRRHPKVARTGPLASHQKDEGRKSANSSDDWPSDGVIPCPSEKESDAFSSGCSREEKGASASAKGGFTSKRSSDPKADVVHARRWPSDELADRWSNGQKCKLKVTSDALNHKDPLDARQPLPSLLLPASSLTSRTETEPDTRDNRGSNAADAPSKRKHRGNPDIVVLPADRGTGGFHSDGPAMRPVRSLAELRKLQRQQALQNSVEQTKAQHPKKNPRQAQAQKNKPAQSFHRQILDGVRRLHQTDGG</sequence>
<protein>
    <submittedName>
        <fullName evidence="5">GTPase</fullName>
    </submittedName>
</protein>
<dbReference type="GO" id="GO:0003735">
    <property type="term" value="F:structural constituent of ribosome"/>
    <property type="evidence" value="ECO:0007669"/>
    <property type="project" value="TreeGrafter"/>
</dbReference>
<comment type="caution">
    <text evidence="5">The sequence shown here is derived from an EMBL/GenBank/DDBJ whole genome shotgun (WGS) entry which is preliminary data.</text>
</comment>
<dbReference type="SMART" id="SM00316">
    <property type="entry name" value="S1"/>
    <property type="match status" value="2"/>
</dbReference>
<feature type="compositionally biased region" description="Low complexity" evidence="2">
    <location>
        <begin position="588"/>
        <end position="597"/>
    </location>
</feature>
<feature type="region of interest" description="Disordered" evidence="2">
    <location>
        <begin position="648"/>
        <end position="697"/>
    </location>
</feature>
<keyword evidence="6" id="KW-1185">Reference proteome</keyword>
<feature type="region of interest" description="Disordered" evidence="2">
    <location>
        <begin position="754"/>
        <end position="789"/>
    </location>
</feature>
<dbReference type="GO" id="GO:0006412">
    <property type="term" value="P:translation"/>
    <property type="evidence" value="ECO:0007669"/>
    <property type="project" value="TreeGrafter"/>
</dbReference>
<feature type="compositionally biased region" description="Basic and acidic residues" evidence="2">
    <location>
        <begin position="1025"/>
        <end position="1046"/>
    </location>
</feature>
<feature type="compositionally biased region" description="Polar residues" evidence="2">
    <location>
        <begin position="1172"/>
        <end position="1186"/>
    </location>
</feature>
<dbReference type="EMBL" id="JROU02000410">
    <property type="protein sequence ID" value="OEH79376.1"/>
    <property type="molecule type" value="Genomic_DNA"/>
</dbReference>
<dbReference type="InterPro" id="IPR050437">
    <property type="entry name" value="Ribos_protein_bS1-like"/>
</dbReference>
<dbReference type="PANTHER" id="PTHR10724">
    <property type="entry name" value="30S RIBOSOMAL PROTEIN S1"/>
    <property type="match status" value="1"/>
</dbReference>
<dbReference type="VEuPathDB" id="ToxoDB:cyc_05896"/>
<dbReference type="PANTHER" id="PTHR10724:SF10">
    <property type="entry name" value="S1 RNA-BINDING DOMAIN-CONTAINING PROTEIN 1"/>
    <property type="match status" value="1"/>
</dbReference>
<dbReference type="VEuPathDB" id="ToxoDB:LOC34622181"/>
<feature type="region of interest" description="Disordered" evidence="2">
    <location>
        <begin position="588"/>
        <end position="636"/>
    </location>
</feature>
<dbReference type="InterPro" id="IPR003029">
    <property type="entry name" value="S1_domain"/>
</dbReference>